<dbReference type="Proteomes" id="UP000006671">
    <property type="component" value="Unassembled WGS sequence"/>
</dbReference>
<feature type="region of interest" description="Disordered" evidence="1">
    <location>
        <begin position="1"/>
        <end position="42"/>
    </location>
</feature>
<feature type="compositionally biased region" description="Basic and acidic residues" evidence="1">
    <location>
        <begin position="857"/>
        <end position="884"/>
    </location>
</feature>
<keyword evidence="3" id="KW-1185">Reference proteome</keyword>
<sequence>MQDDKSSIPEGVVADEETNPTIPGHESTIEQNPSSTEESKMTYPTLHKSLKKSFSQIVSCGGSFVCSDKFDGVTLPGLELLVSAAQDSDKKYKAMPFPIVYKEQADEIIRIAKKSPYGKGEETIYDDNVRNSYELEPNQFRITNTMWQKELNQLLETKIKSGLGIDKYKNVECKLYKLLLYEKGGHFEYHKDSEKECKQTCTLVIILPSIFEGGEFKIKHNDYEMEIATTNDYATDCHFISFYSDCDHAVMPLTSGYRTCLIYNIIVTTHQENQQLSIADNHVHSENVREQLSEWLKTDLSKKPLVYLLEHEYTTESLVFGCENLKGNDYKIYSALKASKLPLLLFPSFFTKRVNEGFSDDDFFEEGVFLTISKMYFDEKAILSDVSVSPSQVFSFPGKDMKDMKLTKSTEHQTGNYGTQSSKWYQKTCLIISSNQFSSIVELGFNFGMNYFEFLSKAESEQINEFYESFTKEEWKLPYRHTISKQEMFVMTLIKTGKKDLTKKFLEEECSSASITAKALKQCLNVFEDQEFKQIVFQYCIDSLTNLEHGHKLDIDEYLEALEPQLKHCKAQYFPLCDTYMCEEFVKGTIEFYFNNDYNRGLQLIQKYGYNTFDPNKVFSVLNPSHYFENYKKDIEDNELKLFYSGFRKYMIEKRLLDNRSEREVVLKHLLEKEEYETLLHTLKTYNKNVISNIYILDRFLKNFKPIVDNTILQQWINITQMCISSIKGGLSRSYIEILTYKLPHTLPCTCELCASVQKFLKSSKDSFSKIGVSKTSYDHVKSYLEKLERLSQYWSNEKLTINKSGYSSKYSENIMRYALENLNELLQFLIHHQTDKDSRPQFSFTRITASSPAGEESVKREAERVEKEKKERLEREEAKKREAEEKLLQKKKLEEEALLKKKKREEQRLLKKKQKEEENRLKKEREEEDKELRKVEKELKKRKKEEIKKEQPTPASSSQSSSTINTQSHTVQGTNSAIQTQPIVPQLTCQLGTVYSQMQGMPLVPISGNLIPPNLVNLNTFFKMKNDIQLSQYFSTAMIWTPLSTPPELITLSANWVSQYLCTAVQISPSLYFLLMPIQRYFQTSPTDLRFISIVTDLKGIQMILAPIVKKE</sequence>
<evidence type="ECO:0000256" key="1">
    <source>
        <dbReference type="SAM" id="MobiDB-lite"/>
    </source>
</evidence>
<feature type="compositionally biased region" description="Low complexity" evidence="1">
    <location>
        <begin position="957"/>
        <end position="969"/>
    </location>
</feature>
<dbReference type="OrthoDB" id="27483at2759"/>
<gene>
    <name evidence="2" type="ORF">NAEGRDRAFT_81486</name>
</gene>
<dbReference type="VEuPathDB" id="AmoebaDB:NAEGRDRAFT_81486"/>
<dbReference type="AlphaFoldDB" id="D2VWJ6"/>
<dbReference type="KEGG" id="ngr:NAEGRDRAFT_81486"/>
<dbReference type="GeneID" id="8853757"/>
<evidence type="ECO:0000313" key="2">
    <source>
        <dbReference type="EMBL" id="EFC38852.1"/>
    </source>
</evidence>
<dbReference type="Gene3D" id="2.60.120.620">
    <property type="entry name" value="q2cbj1_9rhob like domain"/>
    <property type="match status" value="1"/>
</dbReference>
<organism evidence="3">
    <name type="scientific">Naegleria gruberi</name>
    <name type="common">Amoeba</name>
    <dbReference type="NCBI Taxonomy" id="5762"/>
    <lineage>
        <taxon>Eukaryota</taxon>
        <taxon>Discoba</taxon>
        <taxon>Heterolobosea</taxon>
        <taxon>Tetramitia</taxon>
        <taxon>Eutetramitia</taxon>
        <taxon>Vahlkampfiidae</taxon>
        <taxon>Naegleria</taxon>
    </lineage>
</organism>
<dbReference type="PANTHER" id="PTHR33099:SF7">
    <property type="entry name" value="MYND-TYPE DOMAIN-CONTAINING PROTEIN"/>
    <property type="match status" value="1"/>
</dbReference>
<proteinExistence type="predicted"/>
<dbReference type="InParanoid" id="D2VWJ6"/>
<reference evidence="2 3" key="1">
    <citation type="journal article" date="2010" name="Cell">
        <title>The genome of Naegleria gruberi illuminates early eukaryotic versatility.</title>
        <authorList>
            <person name="Fritz-Laylin L.K."/>
            <person name="Prochnik S.E."/>
            <person name="Ginger M.L."/>
            <person name="Dacks J.B."/>
            <person name="Carpenter M.L."/>
            <person name="Field M.C."/>
            <person name="Kuo A."/>
            <person name="Paredez A."/>
            <person name="Chapman J."/>
            <person name="Pham J."/>
            <person name="Shu S."/>
            <person name="Neupane R."/>
            <person name="Cipriano M."/>
            <person name="Mancuso J."/>
            <person name="Tu H."/>
            <person name="Salamov A."/>
            <person name="Lindquist E."/>
            <person name="Shapiro H."/>
            <person name="Lucas S."/>
            <person name="Grigoriev I.V."/>
            <person name="Cande W.Z."/>
            <person name="Fulton C."/>
            <person name="Rokhsar D.S."/>
            <person name="Dawson S.C."/>
        </authorList>
    </citation>
    <scope>NUCLEOTIDE SEQUENCE [LARGE SCALE GENOMIC DNA]</scope>
    <source>
        <strain evidence="2 3">NEG-M</strain>
    </source>
</reference>
<feature type="region of interest" description="Disordered" evidence="1">
    <location>
        <begin position="942"/>
        <end position="978"/>
    </location>
</feature>
<accession>D2VWJ6</accession>
<dbReference type="EMBL" id="GG738904">
    <property type="protein sequence ID" value="EFC38852.1"/>
    <property type="molecule type" value="Genomic_DNA"/>
</dbReference>
<dbReference type="RefSeq" id="XP_002671596.1">
    <property type="nucleotide sequence ID" value="XM_002671550.1"/>
</dbReference>
<dbReference type="PANTHER" id="PTHR33099">
    <property type="entry name" value="FE2OG DIOXYGENASE DOMAIN-CONTAINING PROTEIN"/>
    <property type="match status" value="1"/>
</dbReference>
<name>D2VWJ6_NAEGR</name>
<protein>
    <submittedName>
        <fullName evidence="2">Predicted protein</fullName>
    </submittedName>
</protein>
<evidence type="ECO:0000313" key="3">
    <source>
        <dbReference type="Proteomes" id="UP000006671"/>
    </source>
</evidence>
<feature type="compositionally biased region" description="Basic and acidic residues" evidence="1">
    <location>
        <begin position="942"/>
        <end position="952"/>
    </location>
</feature>
<feature type="region of interest" description="Disordered" evidence="1">
    <location>
        <begin position="848"/>
        <end position="884"/>
    </location>
</feature>